<dbReference type="SUPFAM" id="SSF53300">
    <property type="entry name" value="vWA-like"/>
    <property type="match status" value="1"/>
</dbReference>
<dbReference type="InterPro" id="IPR005161">
    <property type="entry name" value="Ku_N"/>
</dbReference>
<organism evidence="2 3">
    <name type="scientific">Symbiodinium microadriaticum</name>
    <name type="common">Dinoflagellate</name>
    <name type="synonym">Zooxanthella microadriatica</name>
    <dbReference type="NCBI Taxonomy" id="2951"/>
    <lineage>
        <taxon>Eukaryota</taxon>
        <taxon>Sar</taxon>
        <taxon>Alveolata</taxon>
        <taxon>Dinophyceae</taxon>
        <taxon>Suessiales</taxon>
        <taxon>Symbiodiniaceae</taxon>
        <taxon>Symbiodinium</taxon>
    </lineage>
</organism>
<name>A0A1Q9E8U9_SYMMI</name>
<protein>
    <recommendedName>
        <fullName evidence="1">Ku70/Ku80 N-terminal alpha/beta domain-containing protein</fullName>
    </recommendedName>
</protein>
<gene>
    <name evidence="2" type="ORF">AK812_SmicGene13140</name>
</gene>
<evidence type="ECO:0000259" key="1">
    <source>
        <dbReference type="Pfam" id="PF03731"/>
    </source>
</evidence>
<keyword evidence="3" id="KW-1185">Reference proteome</keyword>
<dbReference type="GO" id="GO:0000723">
    <property type="term" value="P:telomere maintenance"/>
    <property type="evidence" value="ECO:0007669"/>
    <property type="project" value="TreeGrafter"/>
</dbReference>
<evidence type="ECO:0000313" key="3">
    <source>
        <dbReference type="Proteomes" id="UP000186817"/>
    </source>
</evidence>
<accession>A0A1Q9E8U9</accession>
<dbReference type="PANTHER" id="PTHR12604">
    <property type="entry name" value="KU AUTOANTIGEN DNA HELICASE"/>
    <property type="match status" value="1"/>
</dbReference>
<evidence type="ECO:0000313" key="2">
    <source>
        <dbReference type="EMBL" id="OLQ03846.1"/>
    </source>
</evidence>
<comment type="caution">
    <text evidence="2">The sequence shown here is derived from an EMBL/GenBank/DDBJ whole genome shotgun (WGS) entry which is preliminary data.</text>
</comment>
<reference evidence="2 3" key="1">
    <citation type="submission" date="2016-02" db="EMBL/GenBank/DDBJ databases">
        <title>Genome analysis of coral dinoflagellate symbionts highlights evolutionary adaptations to a symbiotic lifestyle.</title>
        <authorList>
            <person name="Aranda M."/>
            <person name="Li Y."/>
            <person name="Liew Y.J."/>
            <person name="Baumgarten S."/>
            <person name="Simakov O."/>
            <person name="Wilson M."/>
            <person name="Piel J."/>
            <person name="Ashoor H."/>
            <person name="Bougouffa S."/>
            <person name="Bajic V.B."/>
            <person name="Ryu T."/>
            <person name="Ravasi T."/>
            <person name="Bayer T."/>
            <person name="Micklem G."/>
            <person name="Kim H."/>
            <person name="Bhak J."/>
            <person name="Lajeunesse T.C."/>
            <person name="Voolstra C.R."/>
        </authorList>
    </citation>
    <scope>NUCLEOTIDE SEQUENCE [LARGE SCALE GENOMIC DNA]</scope>
    <source>
        <strain evidence="2 3">CCMP2467</strain>
    </source>
</reference>
<dbReference type="InterPro" id="IPR036465">
    <property type="entry name" value="vWFA_dom_sf"/>
</dbReference>
<dbReference type="GO" id="GO:0042162">
    <property type="term" value="F:telomeric DNA binding"/>
    <property type="evidence" value="ECO:0007669"/>
    <property type="project" value="TreeGrafter"/>
</dbReference>
<dbReference type="Proteomes" id="UP000186817">
    <property type="component" value="Unassembled WGS sequence"/>
</dbReference>
<dbReference type="OrthoDB" id="30826at2759"/>
<proteinExistence type="predicted"/>
<dbReference type="AlphaFoldDB" id="A0A1Q9E8U9"/>
<feature type="domain" description="Ku70/Ku80 N-terminal alpha/beta" evidence="1">
    <location>
        <begin position="8"/>
        <end position="77"/>
    </location>
</feature>
<sequence length="98" mass="10561">MAWKARDATVLVVDVGESMQETFAEASDGNKVTRAQTAVGIASKLVQHRLFFAPKHEVGLVFFGTAETSNDLQAHHAALLTAPPKQAVMLAVRVCQTQ</sequence>
<dbReference type="GO" id="GO:0006303">
    <property type="term" value="P:double-strand break repair via nonhomologous end joining"/>
    <property type="evidence" value="ECO:0007669"/>
    <property type="project" value="TreeGrafter"/>
</dbReference>
<dbReference type="Pfam" id="PF03731">
    <property type="entry name" value="Ku_N"/>
    <property type="match status" value="1"/>
</dbReference>
<dbReference type="Gene3D" id="3.40.50.410">
    <property type="entry name" value="von Willebrand factor, type A domain"/>
    <property type="match status" value="1"/>
</dbReference>
<dbReference type="GO" id="GO:0003690">
    <property type="term" value="F:double-stranded DNA binding"/>
    <property type="evidence" value="ECO:0007669"/>
    <property type="project" value="TreeGrafter"/>
</dbReference>
<dbReference type="EMBL" id="LSRX01000225">
    <property type="protein sequence ID" value="OLQ03846.1"/>
    <property type="molecule type" value="Genomic_DNA"/>
</dbReference>
<dbReference type="PANTHER" id="PTHR12604:SF4">
    <property type="entry name" value="X-RAY REPAIR CROSS-COMPLEMENTING PROTEIN 5"/>
    <property type="match status" value="1"/>
</dbReference>
<dbReference type="GO" id="GO:0043564">
    <property type="term" value="C:Ku70:Ku80 complex"/>
    <property type="evidence" value="ECO:0007669"/>
    <property type="project" value="TreeGrafter"/>
</dbReference>